<protein>
    <submittedName>
        <fullName evidence="1">Uncharacterized protein</fullName>
    </submittedName>
</protein>
<name>A0A834HGN6_RHOSS</name>
<evidence type="ECO:0000313" key="1">
    <source>
        <dbReference type="EMBL" id="KAF7147746.1"/>
    </source>
</evidence>
<evidence type="ECO:0000313" key="2">
    <source>
        <dbReference type="Proteomes" id="UP000626092"/>
    </source>
</evidence>
<dbReference type="OrthoDB" id="31183at2759"/>
<sequence>MDDIFVNVGVLLQEECDLNLIPLFRDGKVQSKNDGSIDEILCRILDGNLDLSIDVSDSKIWLHWNIQSVLKEKSVGSKDANYEDNWNDQSKFGSLIKPSNPYYWEWFKAADWTARNVFFIC</sequence>
<organism evidence="1 2">
    <name type="scientific">Rhododendron simsii</name>
    <name type="common">Sims's rhododendron</name>
    <dbReference type="NCBI Taxonomy" id="118357"/>
    <lineage>
        <taxon>Eukaryota</taxon>
        <taxon>Viridiplantae</taxon>
        <taxon>Streptophyta</taxon>
        <taxon>Embryophyta</taxon>
        <taxon>Tracheophyta</taxon>
        <taxon>Spermatophyta</taxon>
        <taxon>Magnoliopsida</taxon>
        <taxon>eudicotyledons</taxon>
        <taxon>Gunneridae</taxon>
        <taxon>Pentapetalae</taxon>
        <taxon>asterids</taxon>
        <taxon>Ericales</taxon>
        <taxon>Ericaceae</taxon>
        <taxon>Ericoideae</taxon>
        <taxon>Rhodoreae</taxon>
        <taxon>Rhododendron</taxon>
    </lineage>
</organism>
<dbReference type="EMBL" id="WJXA01000003">
    <property type="protein sequence ID" value="KAF7147746.1"/>
    <property type="molecule type" value="Genomic_DNA"/>
</dbReference>
<gene>
    <name evidence="1" type="ORF">RHSIM_Rhsim03G0091600</name>
</gene>
<proteinExistence type="predicted"/>
<keyword evidence="2" id="KW-1185">Reference proteome</keyword>
<dbReference type="AlphaFoldDB" id="A0A834HGN6"/>
<dbReference type="Proteomes" id="UP000626092">
    <property type="component" value="Unassembled WGS sequence"/>
</dbReference>
<comment type="caution">
    <text evidence="1">The sequence shown here is derived from an EMBL/GenBank/DDBJ whole genome shotgun (WGS) entry which is preliminary data.</text>
</comment>
<accession>A0A834HGN6</accession>
<reference evidence="1" key="1">
    <citation type="submission" date="2019-11" db="EMBL/GenBank/DDBJ databases">
        <authorList>
            <person name="Liu Y."/>
            <person name="Hou J."/>
            <person name="Li T.-Q."/>
            <person name="Guan C.-H."/>
            <person name="Wu X."/>
            <person name="Wu H.-Z."/>
            <person name="Ling F."/>
            <person name="Zhang R."/>
            <person name="Shi X.-G."/>
            <person name="Ren J.-P."/>
            <person name="Chen E.-F."/>
            <person name="Sun J.-M."/>
        </authorList>
    </citation>
    <scope>NUCLEOTIDE SEQUENCE</scope>
    <source>
        <strain evidence="1">Adult_tree_wgs_1</strain>
        <tissue evidence="1">Leaves</tissue>
    </source>
</reference>